<dbReference type="SMART" id="SM00043">
    <property type="entry name" value="CY"/>
    <property type="match status" value="1"/>
</dbReference>
<keyword evidence="4" id="KW-0646">Protease inhibitor</keyword>
<evidence type="ECO:0000256" key="1">
    <source>
        <dbReference type="ARBA" id="ARBA00004496"/>
    </source>
</evidence>
<gene>
    <name evidence="7" type="ORF">J437_LFUL006457</name>
</gene>
<proteinExistence type="inferred from homology"/>
<dbReference type="InterPro" id="IPR000010">
    <property type="entry name" value="Cystatin_dom"/>
</dbReference>
<reference evidence="7" key="2">
    <citation type="submission" date="2017-10" db="EMBL/GenBank/DDBJ databases">
        <title>Ladona fulva Genome sequencing and assembly.</title>
        <authorList>
            <person name="Murali S."/>
            <person name="Richards S."/>
            <person name="Bandaranaike D."/>
            <person name="Bellair M."/>
            <person name="Blankenburg K."/>
            <person name="Chao H."/>
            <person name="Dinh H."/>
            <person name="Doddapaneni H."/>
            <person name="Dugan-Rocha S."/>
            <person name="Elkadiri S."/>
            <person name="Gnanaolivu R."/>
            <person name="Hernandez B."/>
            <person name="Skinner E."/>
            <person name="Javaid M."/>
            <person name="Lee S."/>
            <person name="Li M."/>
            <person name="Ming W."/>
            <person name="Munidasa M."/>
            <person name="Muniz J."/>
            <person name="Nguyen L."/>
            <person name="Hughes D."/>
            <person name="Osuji N."/>
            <person name="Pu L.-L."/>
            <person name="Puazo M."/>
            <person name="Qu C."/>
            <person name="Quiroz J."/>
            <person name="Raj R."/>
            <person name="Weissenberger G."/>
            <person name="Xin Y."/>
            <person name="Zou X."/>
            <person name="Han Y."/>
            <person name="Worley K."/>
            <person name="Muzny D."/>
            <person name="Gibbs R."/>
        </authorList>
    </citation>
    <scope>NUCLEOTIDE SEQUENCE</scope>
    <source>
        <strain evidence="7">Sampled in the wild</strain>
    </source>
</reference>
<dbReference type="PROSITE" id="PS00287">
    <property type="entry name" value="CYSTATIN"/>
    <property type="match status" value="1"/>
</dbReference>
<evidence type="ECO:0000259" key="6">
    <source>
        <dbReference type="SMART" id="SM00043"/>
    </source>
</evidence>
<organism evidence="7 8">
    <name type="scientific">Ladona fulva</name>
    <name type="common">Scarce chaser dragonfly</name>
    <name type="synonym">Libellula fulva</name>
    <dbReference type="NCBI Taxonomy" id="123851"/>
    <lineage>
        <taxon>Eukaryota</taxon>
        <taxon>Metazoa</taxon>
        <taxon>Ecdysozoa</taxon>
        <taxon>Arthropoda</taxon>
        <taxon>Hexapoda</taxon>
        <taxon>Insecta</taxon>
        <taxon>Pterygota</taxon>
        <taxon>Palaeoptera</taxon>
        <taxon>Odonata</taxon>
        <taxon>Epiprocta</taxon>
        <taxon>Anisoptera</taxon>
        <taxon>Libelluloidea</taxon>
        <taxon>Libellulidae</taxon>
        <taxon>Ladona</taxon>
    </lineage>
</organism>
<comment type="subcellular location">
    <subcellularLocation>
        <location evidence="1">Cytoplasm</location>
    </subcellularLocation>
</comment>
<evidence type="ECO:0000256" key="4">
    <source>
        <dbReference type="ARBA" id="ARBA00022690"/>
    </source>
</evidence>
<keyword evidence="8" id="KW-1185">Reference proteome</keyword>
<dbReference type="CDD" id="cd00042">
    <property type="entry name" value="CY"/>
    <property type="match status" value="2"/>
</dbReference>
<evidence type="ECO:0000256" key="3">
    <source>
        <dbReference type="ARBA" id="ARBA00022490"/>
    </source>
</evidence>
<dbReference type="Gene3D" id="3.10.450.10">
    <property type="match status" value="2"/>
</dbReference>
<feature type="domain" description="Cystatin" evidence="6">
    <location>
        <begin position="61"/>
        <end position="155"/>
    </location>
</feature>
<evidence type="ECO:0000313" key="8">
    <source>
        <dbReference type="Proteomes" id="UP000792457"/>
    </source>
</evidence>
<dbReference type="GO" id="GO:0005829">
    <property type="term" value="C:cytosol"/>
    <property type="evidence" value="ECO:0007669"/>
    <property type="project" value="TreeGrafter"/>
</dbReference>
<dbReference type="FunFam" id="3.10.450.10:FF:000001">
    <property type="entry name" value="Cystatin-A"/>
    <property type="match status" value="1"/>
</dbReference>
<dbReference type="InterPro" id="IPR001713">
    <property type="entry name" value="Prot_inh_stefin"/>
</dbReference>
<comment type="similarity">
    <text evidence="2">Belongs to the cystatin family.</text>
</comment>
<dbReference type="SUPFAM" id="SSF54403">
    <property type="entry name" value="Cystatin/monellin"/>
    <property type="match status" value="2"/>
</dbReference>
<evidence type="ECO:0000256" key="5">
    <source>
        <dbReference type="ARBA" id="ARBA00022704"/>
    </source>
</evidence>
<dbReference type="PANTHER" id="PTHR11414">
    <property type="entry name" value="CYSTATIN FAMILY MEMBER"/>
    <property type="match status" value="1"/>
</dbReference>
<comment type="caution">
    <text evidence="7">The sequence shown here is derived from an EMBL/GenBank/DDBJ whole genome shotgun (WGS) entry which is preliminary data.</text>
</comment>
<name>A0A8K0JZE3_LADFU</name>
<accession>A0A8K0JZE3</accession>
<dbReference type="PRINTS" id="PR00295">
    <property type="entry name" value="STEFINA"/>
</dbReference>
<evidence type="ECO:0000313" key="7">
    <source>
        <dbReference type="EMBL" id="KAG8224864.1"/>
    </source>
</evidence>
<dbReference type="AlphaFoldDB" id="A0A8K0JZE3"/>
<dbReference type="Pfam" id="PF00031">
    <property type="entry name" value="Cystatin"/>
    <property type="match status" value="2"/>
</dbReference>
<reference evidence="7" key="1">
    <citation type="submission" date="2013-04" db="EMBL/GenBank/DDBJ databases">
        <authorList>
            <person name="Qu J."/>
            <person name="Murali S.C."/>
            <person name="Bandaranaike D."/>
            <person name="Bellair M."/>
            <person name="Blankenburg K."/>
            <person name="Chao H."/>
            <person name="Dinh H."/>
            <person name="Doddapaneni H."/>
            <person name="Downs B."/>
            <person name="Dugan-Rocha S."/>
            <person name="Elkadiri S."/>
            <person name="Gnanaolivu R.D."/>
            <person name="Hernandez B."/>
            <person name="Javaid M."/>
            <person name="Jayaseelan J.C."/>
            <person name="Lee S."/>
            <person name="Li M."/>
            <person name="Ming W."/>
            <person name="Munidasa M."/>
            <person name="Muniz J."/>
            <person name="Nguyen L."/>
            <person name="Ongeri F."/>
            <person name="Osuji N."/>
            <person name="Pu L.-L."/>
            <person name="Puazo M."/>
            <person name="Qu C."/>
            <person name="Quiroz J."/>
            <person name="Raj R."/>
            <person name="Weissenberger G."/>
            <person name="Xin Y."/>
            <person name="Zou X."/>
            <person name="Han Y."/>
            <person name="Richards S."/>
            <person name="Worley K."/>
            <person name="Muzny D."/>
            <person name="Gibbs R."/>
        </authorList>
    </citation>
    <scope>NUCLEOTIDE SEQUENCE</scope>
    <source>
        <strain evidence="7">Sampled in the wild</strain>
    </source>
</reference>
<dbReference type="InterPro" id="IPR046350">
    <property type="entry name" value="Cystatin_sf"/>
</dbReference>
<dbReference type="EMBL" id="KZ308214">
    <property type="protein sequence ID" value="KAG8224864.1"/>
    <property type="molecule type" value="Genomic_DNA"/>
</dbReference>
<dbReference type="InterPro" id="IPR018073">
    <property type="entry name" value="Prot_inh_cystat_CS"/>
</dbReference>
<keyword evidence="3" id="KW-0963">Cytoplasm</keyword>
<dbReference type="OrthoDB" id="8192930at2759"/>
<protein>
    <recommendedName>
        <fullName evidence="6">Cystatin domain-containing protein</fullName>
    </recommendedName>
</protein>
<dbReference type="PANTHER" id="PTHR11414:SF21">
    <property type="entry name" value="CYSTATIN 14A, TANDEM DUPLICATE 1-RELATED"/>
    <property type="match status" value="1"/>
</dbReference>
<dbReference type="Proteomes" id="UP000792457">
    <property type="component" value="Unassembled WGS sequence"/>
</dbReference>
<sequence length="155" mass="17489">MSRLRGGISAVKEATAEVQEIVETVKRAAEEKLGRSFTEFSVKNYKSQVVAGTNYFVKMLKKAGGISAVKEATAEVQEIVETVKRAAEEKLGRSFTEFSVKNYKSQVVAGTNYFVKVHIGMEKYIHLRIYKNLQKEITLHGVQDEKSELDEISYF</sequence>
<dbReference type="GO" id="GO:0004869">
    <property type="term" value="F:cysteine-type endopeptidase inhibitor activity"/>
    <property type="evidence" value="ECO:0007669"/>
    <property type="project" value="UniProtKB-KW"/>
</dbReference>
<keyword evidence="5" id="KW-0789">Thiol protease inhibitor</keyword>
<evidence type="ECO:0000256" key="2">
    <source>
        <dbReference type="ARBA" id="ARBA00009403"/>
    </source>
</evidence>